<dbReference type="Pfam" id="PF13618">
    <property type="entry name" value="Gluconate_2-dh3"/>
    <property type="match status" value="1"/>
</dbReference>
<dbReference type="AlphaFoldDB" id="A0A5P9NK22"/>
<reference evidence="1 2" key="1">
    <citation type="submission" date="2019-02" db="EMBL/GenBank/DDBJ databases">
        <authorList>
            <person name="Li S.-H."/>
        </authorList>
    </citation>
    <scope>NUCLEOTIDE SEQUENCE [LARGE SCALE GENOMIC DNA]</scope>
    <source>
        <strain evidence="1 2">IMCC14385</strain>
    </source>
</reference>
<dbReference type="OrthoDB" id="6385145at2"/>
<proteinExistence type="predicted"/>
<organism evidence="1 2">
    <name type="scientific">Halioglobus maricola</name>
    <dbReference type="NCBI Taxonomy" id="2601894"/>
    <lineage>
        <taxon>Bacteria</taxon>
        <taxon>Pseudomonadati</taxon>
        <taxon>Pseudomonadota</taxon>
        <taxon>Gammaproteobacteria</taxon>
        <taxon>Cellvibrionales</taxon>
        <taxon>Halieaceae</taxon>
        <taxon>Halioglobus</taxon>
    </lineage>
</organism>
<keyword evidence="2" id="KW-1185">Reference proteome</keyword>
<dbReference type="RefSeq" id="WP_152662045.1">
    <property type="nucleotide sequence ID" value="NZ_CP036422.1"/>
</dbReference>
<dbReference type="Proteomes" id="UP000326287">
    <property type="component" value="Chromosome"/>
</dbReference>
<dbReference type="InterPro" id="IPR027056">
    <property type="entry name" value="Gluconate_2DH_su3"/>
</dbReference>
<evidence type="ECO:0000313" key="1">
    <source>
        <dbReference type="EMBL" id="QFU75939.1"/>
    </source>
</evidence>
<name>A0A5P9NK22_9GAMM</name>
<dbReference type="EMBL" id="CP036422">
    <property type="protein sequence ID" value="QFU75939.1"/>
    <property type="molecule type" value="Genomic_DNA"/>
</dbReference>
<protein>
    <submittedName>
        <fullName evidence="1">Gluconate 2-dehydrogenase subunit 3 family protein</fullName>
    </submittedName>
</protein>
<accession>A0A5P9NK22</accession>
<evidence type="ECO:0000313" key="2">
    <source>
        <dbReference type="Proteomes" id="UP000326287"/>
    </source>
</evidence>
<dbReference type="KEGG" id="halc:EY643_09845"/>
<sequence>MNRREFLQCAAIMVSGLTASQLGIALTEEQRVYLASAPNYNTTDVDYLSEEQRQILAAMCEVIIPKSDSPGAIDAGVPHFIELMAADWFSDEERGIFDAGMADIEQRIPQEYGNRFDLLPPSDQLEILEALEEDASDHPWYEFGNVQRDFISDAPFICQLKELTIWGFFTSERGSKEALRYNPMPMTFDGNIPLGPNDSSWAGGF</sequence>
<gene>
    <name evidence="1" type="ORF">EY643_09845</name>
</gene>